<feature type="region of interest" description="Disordered" evidence="2">
    <location>
        <begin position="318"/>
        <end position="359"/>
    </location>
</feature>
<reference evidence="3" key="1">
    <citation type="submission" date="2020-06" db="EMBL/GenBank/DDBJ databases">
        <authorList>
            <consortium name="Plant Systems Biology data submission"/>
        </authorList>
    </citation>
    <scope>NUCLEOTIDE SEQUENCE</scope>
    <source>
        <strain evidence="3">D6</strain>
    </source>
</reference>
<keyword evidence="1" id="KW-0175">Coiled coil</keyword>
<protein>
    <submittedName>
        <fullName evidence="3">Uncharacterized protein</fullName>
    </submittedName>
</protein>
<feature type="compositionally biased region" description="Basic and acidic residues" evidence="2">
    <location>
        <begin position="1"/>
        <end position="11"/>
    </location>
</feature>
<evidence type="ECO:0000313" key="4">
    <source>
        <dbReference type="Proteomes" id="UP001153069"/>
    </source>
</evidence>
<gene>
    <name evidence="3" type="ORF">SEMRO_616_G176060.1</name>
</gene>
<feature type="compositionally biased region" description="Basic and acidic residues" evidence="2">
    <location>
        <begin position="217"/>
        <end position="226"/>
    </location>
</feature>
<comment type="caution">
    <text evidence="3">The sequence shown here is derived from an EMBL/GenBank/DDBJ whole genome shotgun (WGS) entry which is preliminary data.</text>
</comment>
<feature type="compositionally biased region" description="Low complexity" evidence="2">
    <location>
        <begin position="150"/>
        <end position="160"/>
    </location>
</feature>
<evidence type="ECO:0000313" key="3">
    <source>
        <dbReference type="EMBL" id="CAB9513840.1"/>
    </source>
</evidence>
<sequence>MSQIVDEKKTEDEELNSVLHGQPKSNPTSSTEASLLTSLSDNFKTHLDRSMEQILTVMQQESSKRTALEQRLHSQILLQNEFMVAMETKLLRLEAKVERREAAIRQQQSLHQQQHYQQAQRGYAYHQHLAVNRLPTSFTTINENVEMHPSNNGSSGSGDNVAEDPPNNLAVISSGASLASGVTAGSFLNDDGETADDGSDKESEEGTQESDSGNPVTHHEGMEASNRDLTASSSQQSTPTQGSRPPRVTVGDNLESILLNPMIGETNTFGLSVRATRGQDTDGNSSLATSVTNSTVANTVVTSTTRGDGSTVNVRRILPDEPSEVVEMNTPSRRGRSNAPQDSREEPRSRSQSPLTVATHASETLSFASASTVGTSIRSTVAVAPRSVYGRRAMAVHHQAMAGANFPPESRPLADRVVSFTPDLITNNNLPTPQYTGEPADSITVPDELDNFSEVADTFANSARVWREEYEARLNALQQRWTSD</sequence>
<dbReference type="EMBL" id="CAICTM010000615">
    <property type="protein sequence ID" value="CAB9513840.1"/>
    <property type="molecule type" value="Genomic_DNA"/>
</dbReference>
<dbReference type="AlphaFoldDB" id="A0A9N8E4P8"/>
<dbReference type="Proteomes" id="UP001153069">
    <property type="component" value="Unassembled WGS sequence"/>
</dbReference>
<keyword evidence="4" id="KW-1185">Reference proteome</keyword>
<feature type="coiled-coil region" evidence="1">
    <location>
        <begin position="83"/>
        <end position="110"/>
    </location>
</feature>
<evidence type="ECO:0000256" key="1">
    <source>
        <dbReference type="SAM" id="Coils"/>
    </source>
</evidence>
<feature type="region of interest" description="Disordered" evidence="2">
    <location>
        <begin position="1"/>
        <end position="34"/>
    </location>
</feature>
<accession>A0A9N8E4P8</accession>
<feature type="compositionally biased region" description="Low complexity" evidence="2">
    <location>
        <begin position="230"/>
        <end position="246"/>
    </location>
</feature>
<feature type="region of interest" description="Disordered" evidence="2">
    <location>
        <begin position="144"/>
        <end position="169"/>
    </location>
</feature>
<proteinExistence type="predicted"/>
<organism evidence="3 4">
    <name type="scientific">Seminavis robusta</name>
    <dbReference type="NCBI Taxonomy" id="568900"/>
    <lineage>
        <taxon>Eukaryota</taxon>
        <taxon>Sar</taxon>
        <taxon>Stramenopiles</taxon>
        <taxon>Ochrophyta</taxon>
        <taxon>Bacillariophyta</taxon>
        <taxon>Bacillariophyceae</taxon>
        <taxon>Bacillariophycidae</taxon>
        <taxon>Naviculales</taxon>
        <taxon>Naviculaceae</taxon>
        <taxon>Seminavis</taxon>
    </lineage>
</organism>
<name>A0A9N8E4P8_9STRA</name>
<dbReference type="OrthoDB" id="10675980at2759"/>
<feature type="compositionally biased region" description="Acidic residues" evidence="2">
    <location>
        <begin position="190"/>
        <end position="208"/>
    </location>
</feature>
<evidence type="ECO:0000256" key="2">
    <source>
        <dbReference type="SAM" id="MobiDB-lite"/>
    </source>
</evidence>
<feature type="region of interest" description="Disordered" evidence="2">
    <location>
        <begin position="183"/>
        <end position="250"/>
    </location>
</feature>